<dbReference type="AlphaFoldDB" id="A0A914X5F5"/>
<dbReference type="FunFam" id="2.40.70.10:FF:000052">
    <property type="entry name" value="ASpartyl Protease"/>
    <property type="match status" value="1"/>
</dbReference>
<protein>
    <submittedName>
        <fullName evidence="10">Peptidase A1 domain-containing protein</fullName>
    </submittedName>
</protein>
<keyword evidence="6" id="KW-0645">Protease</keyword>
<dbReference type="Proteomes" id="UP000887566">
    <property type="component" value="Unplaced"/>
</dbReference>
<evidence type="ECO:0000259" key="8">
    <source>
        <dbReference type="PROSITE" id="PS51767"/>
    </source>
</evidence>
<dbReference type="WBParaSite" id="PSAMB.scaffold657size44424.g7730.t1">
    <property type="protein sequence ID" value="PSAMB.scaffold657size44424.g7730.t1"/>
    <property type="gene ID" value="PSAMB.scaffold657size44424.g7730"/>
</dbReference>
<feature type="signal peptide" evidence="7">
    <location>
        <begin position="1"/>
        <end position="16"/>
    </location>
</feature>
<feature type="active site" evidence="5">
    <location>
        <position position="88"/>
    </location>
</feature>
<keyword evidence="6" id="KW-0378">Hydrolase</keyword>
<dbReference type="FunFam" id="2.40.70.10:FF:000008">
    <property type="entry name" value="Cathepsin D"/>
    <property type="match status" value="1"/>
</dbReference>
<dbReference type="InterPro" id="IPR001969">
    <property type="entry name" value="Aspartic_peptidase_AS"/>
</dbReference>
<sequence>MKSVLVFAALLGVALAGVFQIELTKIQSKRMRMIADGTWPAYLKYKEFVRMSSGKAVVSQPANDYEDLEYIGNGTLGTPQQPFLIILDTGSANLWVPDSTCAACKHKHTYDRTKSTTFVDNGKKWKIEYGDGSNAGGVLAQDTYCFGSTGTTQLCIPNTVFGRATSLNGFNQDATDGILGLAFQSLAVDNVVPPLINAINQKLLDMPVFTVWLTKVGPVDGKRGGVFTYGGLDATNCGPIIAYQPLSSATYWQFKIAGIGAGTYQSNTATDVISDTGTSFVGGPNSVIKGIATAVGAHYNAANQIYTIGCNASPPDVVITIGTNKYNIKATNYIVDGGHGTCYFGFFPFGSGGFGPSWILGDPFIRSYCNTYDLGQKRIGFALANH</sequence>
<evidence type="ECO:0000256" key="5">
    <source>
        <dbReference type="PIRSR" id="PIRSR601461-1"/>
    </source>
</evidence>
<dbReference type="PROSITE" id="PS51767">
    <property type="entry name" value="PEPTIDASE_A1"/>
    <property type="match status" value="1"/>
</dbReference>
<accession>A0A914X5F5</accession>
<dbReference type="PROSITE" id="PS00141">
    <property type="entry name" value="ASP_PROTEASE"/>
    <property type="match status" value="1"/>
</dbReference>
<reference evidence="10" key="1">
    <citation type="submission" date="2022-11" db="UniProtKB">
        <authorList>
            <consortium name="WormBaseParasite"/>
        </authorList>
    </citation>
    <scope>IDENTIFICATION</scope>
</reference>
<keyword evidence="3 6" id="KW-0064">Aspartyl protease</keyword>
<evidence type="ECO:0000256" key="1">
    <source>
        <dbReference type="ARBA" id="ARBA00007447"/>
    </source>
</evidence>
<dbReference type="SUPFAM" id="SSF50630">
    <property type="entry name" value="Acid proteases"/>
    <property type="match status" value="1"/>
</dbReference>
<evidence type="ECO:0000313" key="10">
    <source>
        <dbReference type="WBParaSite" id="PSAMB.scaffold657size44424.g7730.t1"/>
    </source>
</evidence>
<dbReference type="InterPro" id="IPR021109">
    <property type="entry name" value="Peptidase_aspartic_dom_sf"/>
</dbReference>
<keyword evidence="2 7" id="KW-0732">Signal</keyword>
<proteinExistence type="inferred from homology"/>
<dbReference type="PRINTS" id="PR00792">
    <property type="entry name" value="PEPSIN"/>
</dbReference>
<evidence type="ECO:0000256" key="3">
    <source>
        <dbReference type="ARBA" id="ARBA00022750"/>
    </source>
</evidence>
<name>A0A914X5F5_9BILA</name>
<dbReference type="InterPro" id="IPR033121">
    <property type="entry name" value="PEPTIDASE_A1"/>
</dbReference>
<comment type="similarity">
    <text evidence="1 6">Belongs to the peptidase A1 family.</text>
</comment>
<dbReference type="CDD" id="cd05471">
    <property type="entry name" value="pepsin_like"/>
    <property type="match status" value="1"/>
</dbReference>
<feature type="domain" description="Peptidase A1" evidence="8">
    <location>
        <begin position="70"/>
        <end position="382"/>
    </location>
</feature>
<dbReference type="GO" id="GO:0005764">
    <property type="term" value="C:lysosome"/>
    <property type="evidence" value="ECO:0007669"/>
    <property type="project" value="TreeGrafter"/>
</dbReference>
<feature type="active site" evidence="5">
    <location>
        <position position="275"/>
    </location>
</feature>
<evidence type="ECO:0000256" key="7">
    <source>
        <dbReference type="SAM" id="SignalP"/>
    </source>
</evidence>
<evidence type="ECO:0000256" key="4">
    <source>
        <dbReference type="ARBA" id="ARBA00023180"/>
    </source>
</evidence>
<keyword evidence="9" id="KW-1185">Reference proteome</keyword>
<dbReference type="PANTHER" id="PTHR47966">
    <property type="entry name" value="BETA-SITE APP-CLEAVING ENZYME, ISOFORM A-RELATED"/>
    <property type="match status" value="1"/>
</dbReference>
<dbReference type="GO" id="GO:0004190">
    <property type="term" value="F:aspartic-type endopeptidase activity"/>
    <property type="evidence" value="ECO:0007669"/>
    <property type="project" value="UniProtKB-KW"/>
</dbReference>
<keyword evidence="4" id="KW-0325">Glycoprotein</keyword>
<dbReference type="PANTHER" id="PTHR47966:SF45">
    <property type="entry name" value="PEPTIDASE A1 DOMAIN-CONTAINING PROTEIN"/>
    <property type="match status" value="1"/>
</dbReference>
<evidence type="ECO:0000256" key="2">
    <source>
        <dbReference type="ARBA" id="ARBA00022729"/>
    </source>
</evidence>
<dbReference type="InterPro" id="IPR034164">
    <property type="entry name" value="Pepsin-like_dom"/>
</dbReference>
<evidence type="ECO:0000256" key="6">
    <source>
        <dbReference type="RuleBase" id="RU000454"/>
    </source>
</evidence>
<dbReference type="GO" id="GO:0006508">
    <property type="term" value="P:proteolysis"/>
    <property type="evidence" value="ECO:0007669"/>
    <property type="project" value="UniProtKB-KW"/>
</dbReference>
<dbReference type="Gene3D" id="2.40.70.10">
    <property type="entry name" value="Acid Proteases"/>
    <property type="match status" value="2"/>
</dbReference>
<evidence type="ECO:0000313" key="9">
    <source>
        <dbReference type="Proteomes" id="UP000887566"/>
    </source>
</evidence>
<dbReference type="InterPro" id="IPR001461">
    <property type="entry name" value="Aspartic_peptidase_A1"/>
</dbReference>
<feature type="chain" id="PRO_5036976415" evidence="7">
    <location>
        <begin position="17"/>
        <end position="386"/>
    </location>
</feature>
<dbReference type="Pfam" id="PF00026">
    <property type="entry name" value="Asp"/>
    <property type="match status" value="1"/>
</dbReference>
<organism evidence="9 10">
    <name type="scientific">Plectus sambesii</name>
    <dbReference type="NCBI Taxonomy" id="2011161"/>
    <lineage>
        <taxon>Eukaryota</taxon>
        <taxon>Metazoa</taxon>
        <taxon>Ecdysozoa</taxon>
        <taxon>Nematoda</taxon>
        <taxon>Chromadorea</taxon>
        <taxon>Plectida</taxon>
        <taxon>Plectina</taxon>
        <taxon>Plectoidea</taxon>
        <taxon>Plectidae</taxon>
        <taxon>Plectus</taxon>
    </lineage>
</organism>